<keyword evidence="3" id="KW-0808">Transferase</keyword>
<evidence type="ECO:0000256" key="3">
    <source>
        <dbReference type="ARBA" id="ARBA00022679"/>
    </source>
</evidence>
<organism evidence="6 7">
    <name type="scientific">Microvirga alba</name>
    <dbReference type="NCBI Taxonomy" id="2791025"/>
    <lineage>
        <taxon>Bacteria</taxon>
        <taxon>Pseudomonadati</taxon>
        <taxon>Pseudomonadota</taxon>
        <taxon>Alphaproteobacteria</taxon>
        <taxon>Hyphomicrobiales</taxon>
        <taxon>Methylobacteriaceae</taxon>
        <taxon>Microvirga</taxon>
    </lineage>
</organism>
<dbReference type="SUPFAM" id="SSF53328">
    <property type="entry name" value="Formyltransferase"/>
    <property type="match status" value="1"/>
</dbReference>
<evidence type="ECO:0000256" key="2">
    <source>
        <dbReference type="ARBA" id="ARBA00012254"/>
    </source>
</evidence>
<dbReference type="PANTHER" id="PTHR43369">
    <property type="entry name" value="PHOSPHORIBOSYLGLYCINAMIDE FORMYLTRANSFERASE"/>
    <property type="match status" value="1"/>
</dbReference>
<feature type="domain" description="Formyl transferase N-terminal" evidence="5">
    <location>
        <begin position="74"/>
        <end position="173"/>
    </location>
</feature>
<dbReference type="AlphaFoldDB" id="A0A931FN62"/>
<sequence length="254" mass="28076">MPLNLVYFSGGPRERVLQSILNAGHHVERVFVNNPTRWPKVQATIDLATEKKIPVHVVANKADLKTLIPIVEGKICFSAGFSYLFGVDFLSAVKVCINVHGSLLPKYPGARTLSWAIEYGESESGVTVHVVDQGMDTGPIILQRSFPLSQFETTRSLARKTADFESSVVVDALRKFEYEGIGSASAQASSEAVDLPNRIPSHSEIDPTQSLLELFNKIRAADPVNYPAYFYLNGEKVCIKLWRPDKPSDESDLI</sequence>
<dbReference type="InterPro" id="IPR002376">
    <property type="entry name" value="Formyl_transf_N"/>
</dbReference>
<keyword evidence="7" id="KW-1185">Reference proteome</keyword>
<name>A0A931FN62_9HYPH</name>
<proteinExistence type="predicted"/>
<evidence type="ECO:0000313" key="7">
    <source>
        <dbReference type="Proteomes" id="UP000599312"/>
    </source>
</evidence>
<dbReference type="EMBL" id="JADQDO010000001">
    <property type="protein sequence ID" value="MBF9231982.1"/>
    <property type="molecule type" value="Genomic_DNA"/>
</dbReference>
<dbReference type="GO" id="GO:0005829">
    <property type="term" value="C:cytosol"/>
    <property type="evidence" value="ECO:0007669"/>
    <property type="project" value="TreeGrafter"/>
</dbReference>
<evidence type="ECO:0000313" key="6">
    <source>
        <dbReference type="EMBL" id="MBF9231982.1"/>
    </source>
</evidence>
<evidence type="ECO:0000259" key="5">
    <source>
        <dbReference type="Pfam" id="PF00551"/>
    </source>
</evidence>
<dbReference type="EC" id="2.1.2.2" evidence="2"/>
<keyword evidence="4" id="KW-0658">Purine biosynthesis</keyword>
<dbReference type="GO" id="GO:0006189">
    <property type="term" value="P:'de novo' IMP biosynthetic process"/>
    <property type="evidence" value="ECO:0007669"/>
    <property type="project" value="TreeGrafter"/>
</dbReference>
<dbReference type="PANTHER" id="PTHR43369:SF2">
    <property type="entry name" value="PHOSPHORIBOSYLGLYCINAMIDE FORMYLTRANSFERASE"/>
    <property type="match status" value="1"/>
</dbReference>
<dbReference type="InterPro" id="IPR036477">
    <property type="entry name" value="Formyl_transf_N_sf"/>
</dbReference>
<dbReference type="Proteomes" id="UP000599312">
    <property type="component" value="Unassembled WGS sequence"/>
</dbReference>
<gene>
    <name evidence="6" type="ORF">I2H38_01180</name>
</gene>
<evidence type="ECO:0000256" key="1">
    <source>
        <dbReference type="ARBA" id="ARBA00005054"/>
    </source>
</evidence>
<dbReference type="GO" id="GO:0004644">
    <property type="term" value="F:phosphoribosylglycinamide formyltransferase activity"/>
    <property type="evidence" value="ECO:0007669"/>
    <property type="project" value="UniProtKB-EC"/>
</dbReference>
<dbReference type="RefSeq" id="WP_196269969.1">
    <property type="nucleotide sequence ID" value="NZ_JADQDO010000001.1"/>
</dbReference>
<reference evidence="6" key="1">
    <citation type="submission" date="2020-11" db="EMBL/GenBank/DDBJ databases">
        <authorList>
            <person name="Kim M.K."/>
        </authorList>
    </citation>
    <scope>NUCLEOTIDE SEQUENCE</scope>
    <source>
        <strain evidence="6">BT350</strain>
    </source>
</reference>
<dbReference type="CDD" id="cd08369">
    <property type="entry name" value="FMT_core"/>
    <property type="match status" value="1"/>
</dbReference>
<dbReference type="Pfam" id="PF00551">
    <property type="entry name" value="Formyl_trans_N"/>
    <property type="match status" value="1"/>
</dbReference>
<comment type="caution">
    <text evidence="6">The sequence shown here is derived from an EMBL/GenBank/DDBJ whole genome shotgun (WGS) entry which is preliminary data.</text>
</comment>
<dbReference type="InterPro" id="IPR011034">
    <property type="entry name" value="Formyl_transferase-like_C_sf"/>
</dbReference>
<comment type="pathway">
    <text evidence="1">Purine metabolism; IMP biosynthesis via de novo pathway; N(2)-formyl-N(1)-(5-phospho-D-ribosyl)glycinamide from N(1)-(5-phospho-D-ribosyl)glycinamide (10-formyl THF route): step 1/1.</text>
</comment>
<protein>
    <recommendedName>
        <fullName evidence="2">phosphoribosylglycinamide formyltransferase 1</fullName>
        <ecNumber evidence="2">2.1.2.2</ecNumber>
    </recommendedName>
</protein>
<dbReference type="Gene3D" id="3.40.50.12230">
    <property type="match status" value="1"/>
</dbReference>
<accession>A0A931FN62</accession>
<dbReference type="SUPFAM" id="SSF50486">
    <property type="entry name" value="FMT C-terminal domain-like"/>
    <property type="match status" value="1"/>
</dbReference>
<evidence type="ECO:0000256" key="4">
    <source>
        <dbReference type="ARBA" id="ARBA00022755"/>
    </source>
</evidence>